<feature type="active site" evidence="6">
    <location>
        <position position="179"/>
    </location>
</feature>
<dbReference type="CDD" id="cd00487">
    <property type="entry name" value="Pep_deformylase"/>
    <property type="match status" value="1"/>
</dbReference>
<comment type="similarity">
    <text evidence="1 6">Belongs to the polypeptide deformylase family.</text>
</comment>
<evidence type="ECO:0000256" key="4">
    <source>
        <dbReference type="ARBA" id="ARBA00022917"/>
    </source>
</evidence>
<dbReference type="GO" id="GO:0042586">
    <property type="term" value="F:peptide deformylase activity"/>
    <property type="evidence" value="ECO:0007669"/>
    <property type="project" value="UniProtKB-UniRule"/>
</dbReference>
<dbReference type="AlphaFoldDB" id="A0A2V3DPQ6"/>
<dbReference type="PIRSF" id="PIRSF004749">
    <property type="entry name" value="Pep_def"/>
    <property type="match status" value="1"/>
</dbReference>
<accession>A0A2V3DPQ6</accession>
<keyword evidence="4 6" id="KW-0648">Protein biosynthesis</keyword>
<name>A0A2V3DPQ6_9MICC</name>
<comment type="catalytic activity">
    <reaction evidence="6">
        <text>N-terminal N-formyl-L-methionyl-[peptide] + H2O = N-terminal L-methionyl-[peptide] + formate</text>
        <dbReference type="Rhea" id="RHEA:24420"/>
        <dbReference type="Rhea" id="RHEA-COMP:10639"/>
        <dbReference type="Rhea" id="RHEA-COMP:10640"/>
        <dbReference type="ChEBI" id="CHEBI:15377"/>
        <dbReference type="ChEBI" id="CHEBI:15740"/>
        <dbReference type="ChEBI" id="CHEBI:49298"/>
        <dbReference type="ChEBI" id="CHEBI:64731"/>
        <dbReference type="EC" id="3.5.1.88"/>
    </reaction>
</comment>
<sequence length="221" mass="24292">MVNNPLEGSNMRHVLTEEYLRESIAAVLESAGLPEIVQAGHPTLRARALPFTGQVSDTDLARLIEIMRATMHAAPGVGLAAPQLGIPLQLAVIEDMFEVSAENATARQREPLEPFTLINPRYTPLGTELAAHYEGCLSMTGWQAVVERPSAVELKYDDVHGTAQTRQFSGWQARIVQHESDHLFGTLYIDKAHTRSLASNAQYSQHWANPDILAAREGLGF</sequence>
<keyword evidence="2 6" id="KW-0479">Metal-binding</keyword>
<dbReference type="PANTHER" id="PTHR10458">
    <property type="entry name" value="PEPTIDE DEFORMYLASE"/>
    <property type="match status" value="1"/>
</dbReference>
<proteinExistence type="inferred from homology"/>
<dbReference type="SUPFAM" id="SSF56420">
    <property type="entry name" value="Peptide deformylase"/>
    <property type="match status" value="1"/>
</dbReference>
<feature type="binding site" evidence="6">
    <location>
        <position position="182"/>
    </location>
    <ligand>
        <name>Fe cation</name>
        <dbReference type="ChEBI" id="CHEBI:24875"/>
    </ligand>
</feature>
<keyword evidence="8" id="KW-1185">Reference proteome</keyword>
<dbReference type="Proteomes" id="UP000246303">
    <property type="component" value="Unassembled WGS sequence"/>
</dbReference>
<gene>
    <name evidence="6" type="primary">def</name>
    <name evidence="7" type="ORF">CVS29_13070</name>
</gene>
<evidence type="ECO:0000256" key="1">
    <source>
        <dbReference type="ARBA" id="ARBA00010759"/>
    </source>
</evidence>
<dbReference type="GO" id="GO:0046872">
    <property type="term" value="F:metal ion binding"/>
    <property type="evidence" value="ECO:0007669"/>
    <property type="project" value="UniProtKB-KW"/>
</dbReference>
<evidence type="ECO:0000256" key="2">
    <source>
        <dbReference type="ARBA" id="ARBA00022723"/>
    </source>
</evidence>
<dbReference type="RefSeq" id="WP_110106776.1">
    <property type="nucleotide sequence ID" value="NZ_QHLZ01000008.1"/>
</dbReference>
<evidence type="ECO:0000313" key="7">
    <source>
        <dbReference type="EMBL" id="PXA64747.1"/>
    </source>
</evidence>
<dbReference type="InterPro" id="IPR023635">
    <property type="entry name" value="Peptide_deformylase"/>
</dbReference>
<reference evidence="7 8" key="1">
    <citation type="submission" date="2018-05" db="EMBL/GenBank/DDBJ databases">
        <title>Genetic diversity of glacier-inhabiting Cryobacterium bacteria in China and description of Cryobacterium mengkeensis sp. nov. and Arthrobacter glacialis sp. nov.</title>
        <authorList>
            <person name="Liu Q."/>
            <person name="Xin Y.-H."/>
        </authorList>
    </citation>
    <scope>NUCLEOTIDE SEQUENCE [LARGE SCALE GENOMIC DNA]</scope>
    <source>
        <strain evidence="7 8">GP3</strain>
    </source>
</reference>
<dbReference type="EC" id="3.5.1.88" evidence="6"/>
<keyword evidence="3 6" id="KW-0378">Hydrolase</keyword>
<evidence type="ECO:0000256" key="3">
    <source>
        <dbReference type="ARBA" id="ARBA00022801"/>
    </source>
</evidence>
<evidence type="ECO:0000256" key="5">
    <source>
        <dbReference type="ARBA" id="ARBA00023004"/>
    </source>
</evidence>
<dbReference type="GO" id="GO:0006412">
    <property type="term" value="P:translation"/>
    <property type="evidence" value="ECO:0007669"/>
    <property type="project" value="UniProtKB-UniRule"/>
</dbReference>
<feature type="binding site" evidence="6">
    <location>
        <position position="178"/>
    </location>
    <ligand>
        <name>Fe cation</name>
        <dbReference type="ChEBI" id="CHEBI:24875"/>
    </ligand>
</feature>
<dbReference type="InterPro" id="IPR036821">
    <property type="entry name" value="Peptide_deformylase_sf"/>
</dbReference>
<protein>
    <recommendedName>
        <fullName evidence="6">Peptide deformylase</fullName>
        <shortName evidence="6">PDF</shortName>
        <ecNumber evidence="6">3.5.1.88</ecNumber>
    </recommendedName>
    <alternativeName>
        <fullName evidence="6">Polypeptide deformylase</fullName>
    </alternativeName>
</protein>
<dbReference type="EMBL" id="QHLZ01000008">
    <property type="protein sequence ID" value="PXA64747.1"/>
    <property type="molecule type" value="Genomic_DNA"/>
</dbReference>
<comment type="function">
    <text evidence="6">Removes the formyl group from the N-terminal Met of newly synthesized proteins. Requires at least a dipeptide for an efficient rate of reaction. N-terminal L-methionine is a prerequisite for activity but the enzyme has broad specificity at other positions.</text>
</comment>
<evidence type="ECO:0000256" key="6">
    <source>
        <dbReference type="HAMAP-Rule" id="MF_00163"/>
    </source>
</evidence>
<comment type="cofactor">
    <cofactor evidence="6">
        <name>Fe(2+)</name>
        <dbReference type="ChEBI" id="CHEBI:29033"/>
    </cofactor>
    <text evidence="6">Binds 1 Fe(2+) ion.</text>
</comment>
<dbReference type="HAMAP" id="MF_00163">
    <property type="entry name" value="Pep_deformylase"/>
    <property type="match status" value="1"/>
</dbReference>
<dbReference type="PANTHER" id="PTHR10458:SF2">
    <property type="entry name" value="PEPTIDE DEFORMYLASE, MITOCHONDRIAL"/>
    <property type="match status" value="1"/>
</dbReference>
<feature type="binding site" evidence="6">
    <location>
        <position position="136"/>
    </location>
    <ligand>
        <name>Fe cation</name>
        <dbReference type="ChEBI" id="CHEBI:24875"/>
    </ligand>
</feature>
<organism evidence="7 8">
    <name type="scientific">Arthrobacter psychrochitiniphilus</name>
    <dbReference type="NCBI Taxonomy" id="291045"/>
    <lineage>
        <taxon>Bacteria</taxon>
        <taxon>Bacillati</taxon>
        <taxon>Actinomycetota</taxon>
        <taxon>Actinomycetes</taxon>
        <taxon>Micrococcales</taxon>
        <taxon>Micrococcaceae</taxon>
        <taxon>Arthrobacter</taxon>
    </lineage>
</organism>
<dbReference type="Pfam" id="PF01327">
    <property type="entry name" value="Pep_deformylase"/>
    <property type="match status" value="1"/>
</dbReference>
<dbReference type="PRINTS" id="PR01576">
    <property type="entry name" value="PDEFORMYLASE"/>
</dbReference>
<keyword evidence="5 6" id="KW-0408">Iron</keyword>
<dbReference type="OrthoDB" id="9804313at2"/>
<dbReference type="Gene3D" id="3.90.45.10">
    <property type="entry name" value="Peptide deformylase"/>
    <property type="match status" value="1"/>
</dbReference>
<comment type="caution">
    <text evidence="7">The sequence shown here is derived from an EMBL/GenBank/DDBJ whole genome shotgun (WGS) entry which is preliminary data.</text>
</comment>
<evidence type="ECO:0000313" key="8">
    <source>
        <dbReference type="Proteomes" id="UP000246303"/>
    </source>
</evidence>
<dbReference type="NCBIfam" id="NF001159">
    <property type="entry name" value="PRK00150.1-3"/>
    <property type="match status" value="1"/>
</dbReference>
<dbReference type="FunFam" id="3.90.45.10:FF:000003">
    <property type="entry name" value="Peptide deformylase"/>
    <property type="match status" value="1"/>
</dbReference>